<evidence type="ECO:0000259" key="1">
    <source>
        <dbReference type="Pfam" id="PF25208"/>
    </source>
</evidence>
<dbReference type="InterPro" id="IPR057160">
    <property type="entry name" value="DUF7838"/>
</dbReference>
<protein>
    <recommendedName>
        <fullName evidence="1">DUF7838 domain-containing protein</fullName>
    </recommendedName>
</protein>
<dbReference type="AlphaFoldDB" id="A0A1H3ECX2"/>
<proteinExistence type="predicted"/>
<accession>A0A1H3ECX2</accession>
<feature type="domain" description="DUF7838" evidence="1">
    <location>
        <begin position="1"/>
        <end position="52"/>
    </location>
</feature>
<gene>
    <name evidence="2" type="ORF">SAMN05216564_101381</name>
</gene>
<evidence type="ECO:0000313" key="2">
    <source>
        <dbReference type="EMBL" id="SDX76450.1"/>
    </source>
</evidence>
<dbReference type="OrthoDB" id="280204at2157"/>
<evidence type="ECO:0000313" key="3">
    <source>
        <dbReference type="Proteomes" id="UP000199079"/>
    </source>
</evidence>
<keyword evidence="3" id="KW-1185">Reference proteome</keyword>
<reference evidence="3" key="1">
    <citation type="submission" date="2016-10" db="EMBL/GenBank/DDBJ databases">
        <authorList>
            <person name="Varghese N."/>
            <person name="Submissions S."/>
        </authorList>
    </citation>
    <scope>NUCLEOTIDE SEQUENCE [LARGE SCALE GENOMIC DNA]</scope>
    <source>
        <strain evidence="3">DC30,IBRC 10041,KCTC 4046</strain>
    </source>
</reference>
<organism evidence="2 3">
    <name type="scientific">Halopenitus persicus</name>
    <dbReference type="NCBI Taxonomy" id="1048396"/>
    <lineage>
        <taxon>Archaea</taxon>
        <taxon>Methanobacteriati</taxon>
        <taxon>Methanobacteriota</taxon>
        <taxon>Stenosarchaea group</taxon>
        <taxon>Halobacteria</taxon>
        <taxon>Halobacteriales</taxon>
        <taxon>Haloferacaceae</taxon>
        <taxon>Halopenitus</taxon>
    </lineage>
</organism>
<name>A0A1H3ECX2_9EURY</name>
<sequence>MALERSVTCPRCEEEQSFYRTAAMTLHLGEKQKWRCPDCEYGFVAINGIDTLPA</sequence>
<dbReference type="RefSeq" id="WP_021072897.1">
    <property type="nucleotide sequence ID" value="NZ_FNPC01000001.1"/>
</dbReference>
<dbReference type="EMBL" id="FNPC01000001">
    <property type="protein sequence ID" value="SDX76450.1"/>
    <property type="molecule type" value="Genomic_DNA"/>
</dbReference>
<dbReference type="Pfam" id="PF25208">
    <property type="entry name" value="DUF7838"/>
    <property type="match status" value="1"/>
</dbReference>
<dbReference type="Proteomes" id="UP000199079">
    <property type="component" value="Unassembled WGS sequence"/>
</dbReference>